<evidence type="ECO:0000313" key="1">
    <source>
        <dbReference type="EMBL" id="MPN46371.1"/>
    </source>
</evidence>
<dbReference type="Pfam" id="PF12900">
    <property type="entry name" value="Pyridox_ox_2"/>
    <property type="match status" value="1"/>
</dbReference>
<comment type="caution">
    <text evidence="1">The sequence shown here is derived from an EMBL/GenBank/DDBJ whole genome shotgun (WGS) entry which is preliminary data.</text>
</comment>
<organism evidence="1">
    <name type="scientific">bioreactor metagenome</name>
    <dbReference type="NCBI Taxonomy" id="1076179"/>
    <lineage>
        <taxon>unclassified sequences</taxon>
        <taxon>metagenomes</taxon>
        <taxon>ecological metagenomes</taxon>
    </lineage>
</organism>
<dbReference type="InterPro" id="IPR024747">
    <property type="entry name" value="Pyridox_Oxase-rel"/>
</dbReference>
<sequence>MAYVENDAITVMSDEEAWDLLGREPIGRLATTIGDDIEMFPVNYVLDGQSVVFRTAQGSKLFELTVNSRVAFEVDSYGDQGGWSIVVHGDAEVLEDPDEIAAVEQLPLRPWVPTIKTTYVRIRPNYLSGRRFHFGDEPEAWHL</sequence>
<dbReference type="InterPro" id="IPR012349">
    <property type="entry name" value="Split_barrel_FMN-bd"/>
</dbReference>
<reference evidence="1" key="1">
    <citation type="submission" date="2019-08" db="EMBL/GenBank/DDBJ databases">
        <authorList>
            <person name="Kucharzyk K."/>
            <person name="Murdoch R.W."/>
            <person name="Higgins S."/>
            <person name="Loffler F."/>
        </authorList>
    </citation>
    <scope>NUCLEOTIDE SEQUENCE</scope>
</reference>
<protein>
    <recommendedName>
        <fullName evidence="2">Pyridoxamine 5'-phosphate oxidase putative domain-containing protein</fullName>
    </recommendedName>
</protein>
<name>A0A645I4Z4_9ZZZZ</name>
<dbReference type="Gene3D" id="2.30.110.10">
    <property type="entry name" value="Electron Transport, Fmn-binding Protein, Chain A"/>
    <property type="match status" value="1"/>
</dbReference>
<gene>
    <name evidence="1" type="ORF">SDC9_193957</name>
</gene>
<dbReference type="SUPFAM" id="SSF50475">
    <property type="entry name" value="FMN-binding split barrel"/>
    <property type="match status" value="1"/>
</dbReference>
<evidence type="ECO:0008006" key="2">
    <source>
        <dbReference type="Google" id="ProtNLM"/>
    </source>
</evidence>
<dbReference type="EMBL" id="VSSQ01106988">
    <property type="protein sequence ID" value="MPN46371.1"/>
    <property type="molecule type" value="Genomic_DNA"/>
</dbReference>
<dbReference type="AlphaFoldDB" id="A0A645I4Z4"/>
<accession>A0A645I4Z4</accession>
<proteinExistence type="predicted"/>